<evidence type="ECO:0000256" key="1">
    <source>
        <dbReference type="SAM" id="SignalP"/>
    </source>
</evidence>
<name>A0A1G8B9E9_9FLAO</name>
<gene>
    <name evidence="2" type="ORF">SAMN04489796_102200</name>
</gene>
<dbReference type="Proteomes" id="UP000199492">
    <property type="component" value="Unassembled WGS sequence"/>
</dbReference>
<evidence type="ECO:0008006" key="4">
    <source>
        <dbReference type="Google" id="ProtNLM"/>
    </source>
</evidence>
<dbReference type="EMBL" id="FNCZ01000002">
    <property type="protein sequence ID" value="SDH29872.1"/>
    <property type="molecule type" value="Genomic_DNA"/>
</dbReference>
<protein>
    <recommendedName>
        <fullName evidence="4">DUF4468 domain-containing protein</fullName>
    </recommendedName>
</protein>
<dbReference type="RefSeq" id="WP_092467079.1">
    <property type="nucleotide sequence ID" value="NZ_FNCZ01000002.1"/>
</dbReference>
<feature type="signal peptide" evidence="1">
    <location>
        <begin position="1"/>
        <end position="21"/>
    </location>
</feature>
<accession>A0A1G8B9E9</accession>
<dbReference type="OrthoDB" id="1522627at2"/>
<dbReference type="AlphaFoldDB" id="A0A1G8B9E9"/>
<feature type="chain" id="PRO_5011449637" description="DUF4468 domain-containing protein" evidence="1">
    <location>
        <begin position="22"/>
        <end position="232"/>
    </location>
</feature>
<proteinExistence type="predicted"/>
<organism evidence="2 3">
    <name type="scientific">Winogradskyella thalassocola</name>
    <dbReference type="NCBI Taxonomy" id="262004"/>
    <lineage>
        <taxon>Bacteria</taxon>
        <taxon>Pseudomonadati</taxon>
        <taxon>Bacteroidota</taxon>
        <taxon>Flavobacteriia</taxon>
        <taxon>Flavobacteriales</taxon>
        <taxon>Flavobacteriaceae</taxon>
        <taxon>Winogradskyella</taxon>
    </lineage>
</organism>
<reference evidence="3" key="1">
    <citation type="submission" date="2016-10" db="EMBL/GenBank/DDBJ databases">
        <authorList>
            <person name="Varghese N."/>
            <person name="Submissions S."/>
        </authorList>
    </citation>
    <scope>NUCLEOTIDE SEQUENCE [LARGE SCALE GENOMIC DNA]</scope>
    <source>
        <strain evidence="3">DSM 15363</strain>
    </source>
</reference>
<evidence type="ECO:0000313" key="2">
    <source>
        <dbReference type="EMBL" id="SDH29872.1"/>
    </source>
</evidence>
<dbReference type="STRING" id="262004.SAMN04489796_102200"/>
<keyword evidence="3" id="KW-1185">Reference proteome</keyword>
<evidence type="ECO:0000313" key="3">
    <source>
        <dbReference type="Proteomes" id="UP000199492"/>
    </source>
</evidence>
<sequence length="232" mass="27463">MYLKKTIFQVLIILFCNTAFTQNDNDYFVKKVENGVDEILKLNEFLNENESISSHTFVDINENKYLFTQSYSGGAHCCTIVSAYKYDNTNNYFIFADSFMRDGDSVTIENYPFEVFSRVNYFYTCYACFKFLDCDEFYQDYYIIENNSFKLISSGALQEMITCFKEQMLSLEIPNLDKNGMDNGERSLILNQLNKIFKIQRDIKVITDLYKNYVPEFENKYELWAEMVEIIM</sequence>
<keyword evidence="1" id="KW-0732">Signal</keyword>